<dbReference type="Pfam" id="PF01037">
    <property type="entry name" value="AsnC_trans_reg"/>
    <property type="match status" value="1"/>
</dbReference>
<dbReference type="SUPFAM" id="SSF54909">
    <property type="entry name" value="Dimeric alpha+beta barrel"/>
    <property type="match status" value="1"/>
</dbReference>
<proteinExistence type="predicted"/>
<evidence type="ECO:0000256" key="3">
    <source>
        <dbReference type="ARBA" id="ARBA00023163"/>
    </source>
</evidence>
<dbReference type="PANTHER" id="PTHR30154">
    <property type="entry name" value="LEUCINE-RESPONSIVE REGULATORY PROTEIN"/>
    <property type="match status" value="1"/>
</dbReference>
<dbReference type="PANTHER" id="PTHR30154:SF54">
    <property type="entry name" value="POSSIBLE TRANSCRIPTIONAL REGULATORY PROTEIN (PROBABLY LRP_ASNC-FAMILY)"/>
    <property type="match status" value="1"/>
</dbReference>
<keyword evidence="6" id="KW-1185">Reference proteome</keyword>
<dbReference type="Gene3D" id="3.30.70.920">
    <property type="match status" value="1"/>
</dbReference>
<dbReference type="Pfam" id="PF13404">
    <property type="entry name" value="HTH_AsnC-type"/>
    <property type="match status" value="1"/>
</dbReference>
<keyword evidence="2" id="KW-0238">DNA-binding</keyword>
<organism evidence="5 6">
    <name type="scientific">Bowmanella pacifica</name>
    <dbReference type="NCBI Taxonomy" id="502051"/>
    <lineage>
        <taxon>Bacteria</taxon>
        <taxon>Pseudomonadati</taxon>
        <taxon>Pseudomonadota</taxon>
        <taxon>Gammaproteobacteria</taxon>
        <taxon>Alteromonadales</taxon>
        <taxon>Alteromonadaceae</taxon>
        <taxon>Bowmanella</taxon>
    </lineage>
</organism>
<dbReference type="Gene3D" id="1.10.10.10">
    <property type="entry name" value="Winged helix-like DNA-binding domain superfamily/Winged helix DNA-binding domain"/>
    <property type="match status" value="1"/>
</dbReference>
<dbReference type="AlphaFoldDB" id="A0A918DJV8"/>
<evidence type="ECO:0000259" key="4">
    <source>
        <dbReference type="PROSITE" id="PS50956"/>
    </source>
</evidence>
<keyword evidence="1" id="KW-0805">Transcription regulation</keyword>
<comment type="caution">
    <text evidence="5">The sequence shown here is derived from an EMBL/GenBank/DDBJ whole genome shotgun (WGS) entry which is preliminary data.</text>
</comment>
<dbReference type="InterPro" id="IPR000485">
    <property type="entry name" value="AsnC-type_HTH_dom"/>
</dbReference>
<keyword evidence="3" id="KW-0804">Transcription</keyword>
<dbReference type="InterPro" id="IPR036390">
    <property type="entry name" value="WH_DNA-bd_sf"/>
</dbReference>
<dbReference type="GO" id="GO:0043200">
    <property type="term" value="P:response to amino acid"/>
    <property type="evidence" value="ECO:0007669"/>
    <property type="project" value="TreeGrafter"/>
</dbReference>
<evidence type="ECO:0000256" key="2">
    <source>
        <dbReference type="ARBA" id="ARBA00023125"/>
    </source>
</evidence>
<dbReference type="PRINTS" id="PR00033">
    <property type="entry name" value="HTHASNC"/>
</dbReference>
<dbReference type="RefSeq" id="WP_188693882.1">
    <property type="nucleotide sequence ID" value="NZ_BMLS01000002.1"/>
</dbReference>
<feature type="domain" description="HTH asnC-type" evidence="4">
    <location>
        <begin position="4"/>
        <end position="66"/>
    </location>
</feature>
<dbReference type="EMBL" id="BMLS01000002">
    <property type="protein sequence ID" value="GGO69099.1"/>
    <property type="molecule type" value="Genomic_DNA"/>
</dbReference>
<evidence type="ECO:0000256" key="1">
    <source>
        <dbReference type="ARBA" id="ARBA00023015"/>
    </source>
</evidence>
<gene>
    <name evidence="5" type="ORF">GCM10010982_19580</name>
</gene>
<dbReference type="InterPro" id="IPR036388">
    <property type="entry name" value="WH-like_DNA-bd_sf"/>
</dbReference>
<dbReference type="GO" id="GO:0005829">
    <property type="term" value="C:cytosol"/>
    <property type="evidence" value="ECO:0007669"/>
    <property type="project" value="TreeGrafter"/>
</dbReference>
<reference evidence="5" key="2">
    <citation type="submission" date="2020-09" db="EMBL/GenBank/DDBJ databases">
        <authorList>
            <person name="Sun Q."/>
            <person name="Zhou Y."/>
        </authorList>
    </citation>
    <scope>NUCLEOTIDE SEQUENCE</scope>
    <source>
        <strain evidence="5">CGMCC 1.7086</strain>
    </source>
</reference>
<dbReference type="InterPro" id="IPR019888">
    <property type="entry name" value="Tscrpt_reg_AsnC-like"/>
</dbReference>
<protein>
    <submittedName>
        <fullName evidence="5">AsnC family transcriptional regulator</fullName>
    </submittedName>
</protein>
<evidence type="ECO:0000313" key="5">
    <source>
        <dbReference type="EMBL" id="GGO69099.1"/>
    </source>
</evidence>
<dbReference type="SMART" id="SM00344">
    <property type="entry name" value="HTH_ASNC"/>
    <property type="match status" value="1"/>
</dbReference>
<dbReference type="Proteomes" id="UP000606935">
    <property type="component" value="Unassembled WGS sequence"/>
</dbReference>
<accession>A0A918DJV8</accession>
<reference evidence="5" key="1">
    <citation type="journal article" date="2014" name="Int. J. Syst. Evol. Microbiol.">
        <title>Complete genome sequence of Corynebacterium casei LMG S-19264T (=DSM 44701T), isolated from a smear-ripened cheese.</title>
        <authorList>
            <consortium name="US DOE Joint Genome Institute (JGI-PGF)"/>
            <person name="Walter F."/>
            <person name="Albersmeier A."/>
            <person name="Kalinowski J."/>
            <person name="Ruckert C."/>
        </authorList>
    </citation>
    <scope>NUCLEOTIDE SEQUENCE</scope>
    <source>
        <strain evidence="5">CGMCC 1.7086</strain>
    </source>
</reference>
<dbReference type="GO" id="GO:0043565">
    <property type="term" value="F:sequence-specific DNA binding"/>
    <property type="evidence" value="ECO:0007669"/>
    <property type="project" value="InterPro"/>
</dbReference>
<evidence type="ECO:0000313" key="6">
    <source>
        <dbReference type="Proteomes" id="UP000606935"/>
    </source>
</evidence>
<dbReference type="SUPFAM" id="SSF46785">
    <property type="entry name" value="Winged helix' DNA-binding domain"/>
    <property type="match status" value="1"/>
</dbReference>
<dbReference type="InterPro" id="IPR011008">
    <property type="entry name" value="Dimeric_a/b-barrel"/>
</dbReference>
<dbReference type="InterPro" id="IPR019887">
    <property type="entry name" value="Tscrpt_reg_AsnC/Lrp_C"/>
</dbReference>
<name>A0A918DJV8_9ALTE</name>
<dbReference type="PROSITE" id="PS50956">
    <property type="entry name" value="HTH_ASNC_2"/>
    <property type="match status" value="1"/>
</dbReference>
<sequence length="153" mass="17283">MRPLDNMDLQILALLYKDARLTNKELASRVGLAPSSCLERVKRLQVEQVIQGCSLTLNMNALGGHIQAMIAVRLSNHNRETVDAFMADLLPMPEVMRLYHMGGENDFFVHVTVADTHHLRDFVFNAVTARAEVNHVETALVYDYCQSQSLPKF</sequence>